<evidence type="ECO:0000313" key="2">
    <source>
        <dbReference type="EMBL" id="KAK9004320.1"/>
    </source>
</evidence>
<name>A0ABR2QUE1_9ROSI</name>
<evidence type="ECO:0000313" key="3">
    <source>
        <dbReference type="Proteomes" id="UP001396334"/>
    </source>
</evidence>
<evidence type="ECO:0008006" key="4">
    <source>
        <dbReference type="Google" id="ProtNLM"/>
    </source>
</evidence>
<feature type="compositionally biased region" description="Low complexity" evidence="1">
    <location>
        <begin position="67"/>
        <end position="91"/>
    </location>
</feature>
<comment type="caution">
    <text evidence="2">The sequence shown here is derived from an EMBL/GenBank/DDBJ whole genome shotgun (WGS) entry which is preliminary data.</text>
</comment>
<gene>
    <name evidence="2" type="ORF">V6N11_002122</name>
</gene>
<evidence type="ECO:0000256" key="1">
    <source>
        <dbReference type="SAM" id="MobiDB-lite"/>
    </source>
</evidence>
<keyword evidence="3" id="KW-1185">Reference proteome</keyword>
<sequence>MLVCDGTLISNLFFADDFILYSKATLDQAQNIKAILNSFVFPVPRQPNVSLPIMSRQTATSLPTMPQQPDVVPLVDPPQQDVSPDLPQQDVSPDLPQHDPL</sequence>
<proteinExistence type="predicted"/>
<dbReference type="EMBL" id="JBBPBN010000031">
    <property type="protein sequence ID" value="KAK9004320.1"/>
    <property type="molecule type" value="Genomic_DNA"/>
</dbReference>
<protein>
    <recommendedName>
        <fullName evidence="4">Reverse transcriptase domain-containing protein</fullName>
    </recommendedName>
</protein>
<dbReference type="Proteomes" id="UP001396334">
    <property type="component" value="Unassembled WGS sequence"/>
</dbReference>
<organism evidence="2 3">
    <name type="scientific">Hibiscus sabdariffa</name>
    <name type="common">roselle</name>
    <dbReference type="NCBI Taxonomy" id="183260"/>
    <lineage>
        <taxon>Eukaryota</taxon>
        <taxon>Viridiplantae</taxon>
        <taxon>Streptophyta</taxon>
        <taxon>Embryophyta</taxon>
        <taxon>Tracheophyta</taxon>
        <taxon>Spermatophyta</taxon>
        <taxon>Magnoliopsida</taxon>
        <taxon>eudicotyledons</taxon>
        <taxon>Gunneridae</taxon>
        <taxon>Pentapetalae</taxon>
        <taxon>rosids</taxon>
        <taxon>malvids</taxon>
        <taxon>Malvales</taxon>
        <taxon>Malvaceae</taxon>
        <taxon>Malvoideae</taxon>
        <taxon>Hibiscus</taxon>
    </lineage>
</organism>
<feature type="region of interest" description="Disordered" evidence="1">
    <location>
        <begin position="58"/>
        <end position="101"/>
    </location>
</feature>
<reference evidence="2 3" key="1">
    <citation type="journal article" date="2024" name="G3 (Bethesda)">
        <title>Genome assembly of Hibiscus sabdariffa L. provides insights into metabolisms of medicinal natural products.</title>
        <authorList>
            <person name="Kim T."/>
        </authorList>
    </citation>
    <scope>NUCLEOTIDE SEQUENCE [LARGE SCALE GENOMIC DNA]</scope>
    <source>
        <strain evidence="2">TK-2024</strain>
        <tissue evidence="2">Old leaves</tissue>
    </source>
</reference>
<accession>A0ABR2QUE1</accession>